<reference evidence="1 3" key="2">
    <citation type="submission" date="2018-07" db="EMBL/GenBank/DDBJ databases">
        <title>Complete genome of the Arcobacter trophiarum type strain LMG 25534.</title>
        <authorList>
            <person name="Miller W.G."/>
            <person name="Yee E."/>
        </authorList>
    </citation>
    <scope>NUCLEOTIDE SEQUENCE [LARGE SCALE GENOMIC DNA]</scope>
    <source>
        <strain evidence="1 3">LMG 25534</strain>
    </source>
</reference>
<evidence type="ECO:0000313" key="3">
    <source>
        <dbReference type="Proteomes" id="UP000254504"/>
    </source>
</evidence>
<organism evidence="1 3">
    <name type="scientific">Aliarcobacter trophiarum LMG 25534</name>
    <dbReference type="NCBI Taxonomy" id="1032241"/>
    <lineage>
        <taxon>Bacteria</taxon>
        <taxon>Pseudomonadati</taxon>
        <taxon>Campylobacterota</taxon>
        <taxon>Epsilonproteobacteria</taxon>
        <taxon>Campylobacterales</taxon>
        <taxon>Arcobacteraceae</taxon>
        <taxon>Aliarcobacter</taxon>
    </lineage>
</organism>
<keyword evidence="4" id="KW-1185">Reference proteome</keyword>
<dbReference type="EMBL" id="CP031367">
    <property type="protein sequence ID" value="AXK49078.1"/>
    <property type="molecule type" value="Genomic_DNA"/>
</dbReference>
<sequence length="275" mass="31682">MYIKSYFSYEDIEKTDKEFKSMLKELISLDTRKLSKLNLLALYGSSSCLKNINYEKELSLYIASHFACINETFKVLKEIKNKNPIMPFDFLNINTNNMGFYLSKALNFLGNSYTISSEFLSFEKAIYTAFLEYKNGINSSFLIGDVDSALKDLPYSKNLSQIQNNLTNDISSWIYFENSSKNSIAKIEDILYFSSFDELNSCLKTKKYDSVALNYFANIYKNDLNIDNSLLLSYDNFSTSSNIINLLDSGFKKQIFISLDSTKRGYIIFFQSITV</sequence>
<accession>A0AAD0QJK6</accession>
<dbReference type="AlphaFoldDB" id="A0AAD0QJK6"/>
<reference evidence="2 4" key="1">
    <citation type="submission" date="2017-10" db="EMBL/GenBank/DDBJ databases">
        <title>Genomics of the genus Arcobacter.</title>
        <authorList>
            <person name="Perez-Cataluna A."/>
            <person name="Figueras M.J."/>
        </authorList>
    </citation>
    <scope>NUCLEOTIDE SEQUENCE [LARGE SCALE GENOMIC DNA]</scope>
    <source>
        <strain evidence="2 4">LMG 25534</strain>
    </source>
</reference>
<dbReference type="Proteomes" id="UP000289132">
    <property type="component" value="Unassembled WGS sequence"/>
</dbReference>
<dbReference type="Proteomes" id="UP000254504">
    <property type="component" value="Chromosome"/>
</dbReference>
<name>A0AAD0QJK6_9BACT</name>
<proteinExistence type="predicted"/>
<evidence type="ECO:0008006" key="5">
    <source>
        <dbReference type="Google" id="ProtNLM"/>
    </source>
</evidence>
<gene>
    <name evidence="1" type="ORF">ATR_1219</name>
    <name evidence="2" type="ORF">CRU87_06990</name>
</gene>
<dbReference type="RefSeq" id="WP_115428581.1">
    <property type="nucleotide sequence ID" value="NZ_CP031367.1"/>
</dbReference>
<evidence type="ECO:0000313" key="2">
    <source>
        <dbReference type="EMBL" id="RXJ90967.1"/>
    </source>
</evidence>
<evidence type="ECO:0000313" key="4">
    <source>
        <dbReference type="Proteomes" id="UP000289132"/>
    </source>
</evidence>
<dbReference type="EMBL" id="PDKD01000011">
    <property type="protein sequence ID" value="RXJ90967.1"/>
    <property type="molecule type" value="Genomic_DNA"/>
</dbReference>
<evidence type="ECO:0000313" key="1">
    <source>
        <dbReference type="EMBL" id="AXK49078.1"/>
    </source>
</evidence>
<protein>
    <recommendedName>
        <fullName evidence="5">Beta-ketoacyl synthase N-terminal domain-containing protein</fullName>
    </recommendedName>
</protein>
<dbReference type="KEGG" id="atp:ATR_1219"/>